<dbReference type="Proteomes" id="UP000478417">
    <property type="component" value="Unassembled WGS sequence"/>
</dbReference>
<dbReference type="EMBL" id="JAAGNX010000002">
    <property type="protein sequence ID" value="NDV62221.1"/>
    <property type="molecule type" value="Genomic_DNA"/>
</dbReference>
<feature type="transmembrane region" description="Helical" evidence="1">
    <location>
        <begin position="72"/>
        <end position="94"/>
    </location>
</feature>
<comment type="caution">
    <text evidence="2">The sequence shown here is derived from an EMBL/GenBank/DDBJ whole genome shotgun (WGS) entry which is preliminary data.</text>
</comment>
<feature type="transmembrane region" description="Helical" evidence="1">
    <location>
        <begin position="164"/>
        <end position="190"/>
    </location>
</feature>
<dbReference type="AlphaFoldDB" id="A0A6B2LZT1"/>
<dbReference type="Pfam" id="PF13197">
    <property type="entry name" value="DUF4013"/>
    <property type="match status" value="1"/>
</dbReference>
<evidence type="ECO:0000313" key="2">
    <source>
        <dbReference type="EMBL" id="NDV62221.1"/>
    </source>
</evidence>
<name>A0A6B2LZT1_9BACT</name>
<sequence length="208" mass="23520">MENMEKVTWRIWESPGIGRSLLIGGLLFYVPILNFLLLGYYGRWARRLILREGMDLPEWSEGRKILEELVRVIVPVVVWLAIPFALAGLLGWAISGLFHLLYLDIFAATVSWLPVALVALIAPPCLVASLIRLYRNNSIRESIDVHGVLHFTINRLRRCLFPMLQFYGILAVGWPLIGFAAFLATLPLLAQLILVMRPKDSGLQSPVF</sequence>
<reference evidence="2 3" key="1">
    <citation type="submission" date="2020-02" db="EMBL/GenBank/DDBJ databases">
        <title>Albibacoteraceae fam. nov., the first described family within the subdivision 4 Verrucomicrobia.</title>
        <authorList>
            <person name="Xi F."/>
        </authorList>
    </citation>
    <scope>NUCLEOTIDE SEQUENCE [LARGE SCALE GENOMIC DNA]</scope>
    <source>
        <strain evidence="2 3">CK1056</strain>
    </source>
</reference>
<keyword evidence="1" id="KW-0812">Transmembrane</keyword>
<dbReference type="InterPro" id="IPR025098">
    <property type="entry name" value="DUF4013"/>
</dbReference>
<evidence type="ECO:0000256" key="1">
    <source>
        <dbReference type="SAM" id="Phobius"/>
    </source>
</evidence>
<dbReference type="RefSeq" id="WP_163963930.1">
    <property type="nucleotide sequence ID" value="NZ_JAAGNX010000002.1"/>
</dbReference>
<keyword evidence="1" id="KW-1133">Transmembrane helix</keyword>
<feature type="transmembrane region" description="Helical" evidence="1">
    <location>
        <begin position="106"/>
        <end position="131"/>
    </location>
</feature>
<accession>A0A6B2LZT1</accession>
<organism evidence="2 3">
    <name type="scientific">Oceanipulchritudo coccoides</name>
    <dbReference type="NCBI Taxonomy" id="2706888"/>
    <lineage>
        <taxon>Bacteria</taxon>
        <taxon>Pseudomonadati</taxon>
        <taxon>Verrucomicrobiota</taxon>
        <taxon>Opitutia</taxon>
        <taxon>Puniceicoccales</taxon>
        <taxon>Oceanipulchritudinaceae</taxon>
        <taxon>Oceanipulchritudo</taxon>
    </lineage>
</organism>
<proteinExistence type="predicted"/>
<evidence type="ECO:0000313" key="3">
    <source>
        <dbReference type="Proteomes" id="UP000478417"/>
    </source>
</evidence>
<keyword evidence="1" id="KW-0472">Membrane</keyword>
<protein>
    <submittedName>
        <fullName evidence="2">DUF4013 domain-containing protein</fullName>
    </submittedName>
</protein>
<feature type="transmembrane region" description="Helical" evidence="1">
    <location>
        <begin position="20"/>
        <end position="41"/>
    </location>
</feature>
<keyword evidence="3" id="KW-1185">Reference proteome</keyword>
<gene>
    <name evidence="2" type="ORF">G0Q06_07160</name>
</gene>